<organism evidence="3 4">
    <name type="scientific">Gonapodya prolifera (strain JEL478)</name>
    <name type="common">Monoblepharis prolifera</name>
    <dbReference type="NCBI Taxonomy" id="1344416"/>
    <lineage>
        <taxon>Eukaryota</taxon>
        <taxon>Fungi</taxon>
        <taxon>Fungi incertae sedis</taxon>
        <taxon>Chytridiomycota</taxon>
        <taxon>Chytridiomycota incertae sedis</taxon>
        <taxon>Monoblepharidomycetes</taxon>
        <taxon>Monoblepharidales</taxon>
        <taxon>Gonapodyaceae</taxon>
        <taxon>Gonapodya</taxon>
    </lineage>
</organism>
<gene>
    <name evidence="3" type="ORF">M427DRAFT_468795</name>
</gene>
<evidence type="ECO:0008006" key="5">
    <source>
        <dbReference type="Google" id="ProtNLM"/>
    </source>
</evidence>
<accession>A0A139ARE5</accession>
<evidence type="ECO:0000256" key="2">
    <source>
        <dbReference type="SAM" id="Phobius"/>
    </source>
</evidence>
<evidence type="ECO:0000313" key="3">
    <source>
        <dbReference type="EMBL" id="KXS19093.1"/>
    </source>
</evidence>
<protein>
    <recommendedName>
        <fullName evidence="5">HAMP domain-containing protein</fullName>
    </recommendedName>
</protein>
<feature type="region of interest" description="Disordered" evidence="1">
    <location>
        <begin position="327"/>
        <end position="350"/>
    </location>
</feature>
<keyword evidence="4" id="KW-1185">Reference proteome</keyword>
<evidence type="ECO:0000256" key="1">
    <source>
        <dbReference type="SAM" id="MobiDB-lite"/>
    </source>
</evidence>
<evidence type="ECO:0000313" key="4">
    <source>
        <dbReference type="Proteomes" id="UP000070544"/>
    </source>
</evidence>
<sequence>MWNDASRTFGAGLYNVSIPVPTTVTAPPTSAMPYRKVLLDPPSVAIGQILQVLSMGLYDPSGTLVGGVYERFTVQDLCGVLDVVKNSSTANSLFYVLTPQAEVLAMSGLGSWDAQQQTLTRLVDAGAGSYVLRTIWEFGADKYPMFNMTAAAIYKYAGGQLNSTFADKQFYAQKYLFQVTTLTFEGFKYVIVSGAPDTDYLGDTIALSDNLMATGRTAQAIMIASAVAVAFIMGFTSVAFTYIFVDRPLSTILDAMRKATKFDFSSIRDGTMKRASIVREINNTQGNFVAMLEVFANALKQNKNLIAGRGTTGSKSVSDVHEKSLESFTLNGPRSPTSANGPSYSTSQLL</sequence>
<proteinExistence type="predicted"/>
<dbReference type="OrthoDB" id="2141176at2759"/>
<dbReference type="EMBL" id="KQ965739">
    <property type="protein sequence ID" value="KXS19093.1"/>
    <property type="molecule type" value="Genomic_DNA"/>
</dbReference>
<dbReference type="Proteomes" id="UP000070544">
    <property type="component" value="Unassembled WGS sequence"/>
</dbReference>
<keyword evidence="2" id="KW-1133">Transmembrane helix</keyword>
<reference evidence="3 4" key="1">
    <citation type="journal article" date="2015" name="Genome Biol. Evol.">
        <title>Phylogenomic analyses indicate that early fungi evolved digesting cell walls of algal ancestors of land plants.</title>
        <authorList>
            <person name="Chang Y."/>
            <person name="Wang S."/>
            <person name="Sekimoto S."/>
            <person name="Aerts A.L."/>
            <person name="Choi C."/>
            <person name="Clum A."/>
            <person name="LaButti K.M."/>
            <person name="Lindquist E.A."/>
            <person name="Yee Ngan C."/>
            <person name="Ohm R.A."/>
            <person name="Salamov A.A."/>
            <person name="Grigoriev I.V."/>
            <person name="Spatafora J.W."/>
            <person name="Berbee M.L."/>
        </authorList>
    </citation>
    <scope>NUCLEOTIDE SEQUENCE [LARGE SCALE GENOMIC DNA]</scope>
    <source>
        <strain evidence="3 4">JEL478</strain>
    </source>
</reference>
<name>A0A139ARE5_GONPJ</name>
<dbReference type="AlphaFoldDB" id="A0A139ARE5"/>
<feature type="transmembrane region" description="Helical" evidence="2">
    <location>
        <begin position="220"/>
        <end position="245"/>
    </location>
</feature>
<keyword evidence="2" id="KW-0812">Transmembrane</keyword>
<keyword evidence="2" id="KW-0472">Membrane</keyword>